<dbReference type="InterPro" id="IPR002204">
    <property type="entry name" value="3-OH-isobutyrate_DH-rel_CS"/>
</dbReference>
<dbReference type="SUPFAM" id="SSF51735">
    <property type="entry name" value="NAD(P)-binding Rossmann-fold domains"/>
    <property type="match status" value="1"/>
</dbReference>
<comment type="similarity">
    <text evidence="2">Belongs to the 6-phosphogluconate dehydrogenase family.</text>
</comment>
<sequence>MELGMIGLGRMGGNMARRLLRGGHTVVGFDPDAGARKALADAGGGVADSLPALVAALPAPRAVWLMLPAGRITDDTVDALAGLLAPGDVIIDGGNSHYQDTLRHAQALAGQRIDYVDCGTSGGVWGLAEGYSLMIGGDAAVVARLRPLFATLAPAADAGWGHVGPVGSGHFVKMVHNGIEYGLMQAYAEGFSILQHKREFALDLHQVAQIWRQGSVVRSWLLDLTAEALGKNPTLDGIAPWVADSGEGRWTVAEAIDLDVPAPVIALSLMARLRSRDSASFADRLLAAMRNEFGGHAIKPE</sequence>
<comment type="caution">
    <text evidence="6">The sequence shown here is derived from an EMBL/GenBank/DDBJ whole genome shotgun (WGS) entry which is preliminary data.</text>
</comment>
<dbReference type="GO" id="GO:0016054">
    <property type="term" value="P:organic acid catabolic process"/>
    <property type="evidence" value="ECO:0007669"/>
    <property type="project" value="UniProtKB-ARBA"/>
</dbReference>
<dbReference type="InterPro" id="IPR006115">
    <property type="entry name" value="6PGDH_NADP-bd"/>
</dbReference>
<dbReference type="OrthoDB" id="9804542at2"/>
<evidence type="ECO:0000313" key="7">
    <source>
        <dbReference type="Proteomes" id="UP000262917"/>
    </source>
</evidence>
<evidence type="ECO:0000256" key="1">
    <source>
        <dbReference type="ARBA" id="ARBA00004959"/>
    </source>
</evidence>
<feature type="domain" description="6-phosphogluconate dehydrogenase C-terminal" evidence="5">
    <location>
        <begin position="169"/>
        <end position="297"/>
    </location>
</feature>
<dbReference type="PANTHER" id="PTHR11811">
    <property type="entry name" value="6-PHOSPHOGLUCONATE DEHYDROGENASE"/>
    <property type="match status" value="1"/>
</dbReference>
<dbReference type="AlphaFoldDB" id="A0A372DP98"/>
<dbReference type="Gene3D" id="3.40.50.720">
    <property type="entry name" value="NAD(P)-binding Rossmann-like Domain"/>
    <property type="match status" value="1"/>
</dbReference>
<dbReference type="GO" id="GO:0050661">
    <property type="term" value="F:NADP binding"/>
    <property type="evidence" value="ECO:0007669"/>
    <property type="project" value="InterPro"/>
</dbReference>
<keyword evidence="4" id="KW-0311">Gluconate utilization</keyword>
<dbReference type="InterPro" id="IPR036291">
    <property type="entry name" value="NAD(P)-bd_dom_sf"/>
</dbReference>
<dbReference type="UniPathway" id="UPA00115"/>
<evidence type="ECO:0000259" key="5">
    <source>
        <dbReference type="SMART" id="SM01350"/>
    </source>
</evidence>
<dbReference type="PRINTS" id="PR00076">
    <property type="entry name" value="6PGDHDRGNASE"/>
</dbReference>
<dbReference type="GO" id="GO:0019521">
    <property type="term" value="P:D-gluconate metabolic process"/>
    <property type="evidence" value="ECO:0007669"/>
    <property type="project" value="UniProtKB-KW"/>
</dbReference>
<dbReference type="PROSITE" id="PS00895">
    <property type="entry name" value="3_HYDROXYISOBUT_DH"/>
    <property type="match status" value="1"/>
</dbReference>
<protein>
    <submittedName>
        <fullName evidence="6">Decarboxylating 6-phosphogluconate dehydrogenase</fullName>
    </submittedName>
</protein>
<dbReference type="NCBIfam" id="TIGR00872">
    <property type="entry name" value="gnd_rel"/>
    <property type="match status" value="1"/>
</dbReference>
<evidence type="ECO:0000256" key="4">
    <source>
        <dbReference type="ARBA" id="ARBA00023064"/>
    </source>
</evidence>
<organism evidence="6 7">
    <name type="scientific">Cognatiluteimonas weifangensis</name>
    <dbReference type="NCBI Taxonomy" id="2303539"/>
    <lineage>
        <taxon>Bacteria</taxon>
        <taxon>Pseudomonadati</taxon>
        <taxon>Pseudomonadota</taxon>
        <taxon>Gammaproteobacteria</taxon>
        <taxon>Lysobacterales</taxon>
        <taxon>Lysobacteraceae</taxon>
        <taxon>Cognatiluteimonas</taxon>
    </lineage>
</organism>
<gene>
    <name evidence="6" type="primary">gnd</name>
    <name evidence="6" type="ORF">D0Y53_05950</name>
</gene>
<reference evidence="6 7" key="1">
    <citation type="submission" date="2018-08" db="EMBL/GenBank/DDBJ databases">
        <title>Lysobacter weifangensis sp. nov., a new member of the family 'Xanthomonadaceae', isolated from soil in a farmland.</title>
        <authorList>
            <person name="Zhao H."/>
        </authorList>
    </citation>
    <scope>NUCLEOTIDE SEQUENCE [LARGE SCALE GENOMIC DNA]</scope>
    <source>
        <strain evidence="6 7">WF-2</strain>
    </source>
</reference>
<dbReference type="InterPro" id="IPR004849">
    <property type="entry name" value="6DGDH_YqeC"/>
</dbReference>
<name>A0A372DP98_9GAMM</name>
<dbReference type="SUPFAM" id="SSF48179">
    <property type="entry name" value="6-phosphogluconate dehydrogenase C-terminal domain-like"/>
    <property type="match status" value="1"/>
</dbReference>
<dbReference type="InterPro" id="IPR006183">
    <property type="entry name" value="Pgluconate_DH"/>
</dbReference>
<dbReference type="Pfam" id="PF03446">
    <property type="entry name" value="NAD_binding_2"/>
    <property type="match status" value="1"/>
</dbReference>
<evidence type="ECO:0000256" key="2">
    <source>
        <dbReference type="ARBA" id="ARBA00008419"/>
    </source>
</evidence>
<accession>A0A372DP98</accession>
<dbReference type="InterPro" id="IPR008927">
    <property type="entry name" value="6-PGluconate_DH-like_C_sf"/>
</dbReference>
<dbReference type="InterPro" id="IPR013328">
    <property type="entry name" value="6PGD_dom2"/>
</dbReference>
<proteinExistence type="inferred from homology"/>
<comment type="pathway">
    <text evidence="1">Carbohydrate degradation; pentose phosphate pathway.</text>
</comment>
<dbReference type="GO" id="GO:0006098">
    <property type="term" value="P:pentose-phosphate shunt"/>
    <property type="evidence" value="ECO:0007669"/>
    <property type="project" value="UniProtKB-UniPathway"/>
</dbReference>
<dbReference type="InterPro" id="IPR006114">
    <property type="entry name" value="6PGDH_C"/>
</dbReference>
<dbReference type="GO" id="GO:0004616">
    <property type="term" value="F:phosphogluconate dehydrogenase (decarboxylating) activity"/>
    <property type="evidence" value="ECO:0007669"/>
    <property type="project" value="InterPro"/>
</dbReference>
<dbReference type="Gene3D" id="1.10.1040.10">
    <property type="entry name" value="N-(1-d-carboxylethyl)-l-norvaline Dehydrogenase, domain 2"/>
    <property type="match status" value="1"/>
</dbReference>
<dbReference type="NCBIfam" id="NF007161">
    <property type="entry name" value="PRK09599.1"/>
    <property type="match status" value="1"/>
</dbReference>
<keyword evidence="3" id="KW-0560">Oxidoreductase</keyword>
<dbReference type="SMART" id="SM01350">
    <property type="entry name" value="6PGD"/>
    <property type="match status" value="1"/>
</dbReference>
<dbReference type="Proteomes" id="UP000262917">
    <property type="component" value="Unassembled WGS sequence"/>
</dbReference>
<evidence type="ECO:0000313" key="6">
    <source>
        <dbReference type="EMBL" id="RFP61257.1"/>
    </source>
</evidence>
<evidence type="ECO:0000256" key="3">
    <source>
        <dbReference type="ARBA" id="ARBA00023002"/>
    </source>
</evidence>
<keyword evidence="7" id="KW-1185">Reference proteome</keyword>
<dbReference type="RefSeq" id="WP_117202283.1">
    <property type="nucleotide sequence ID" value="NZ_JBHTBK010000001.1"/>
</dbReference>
<dbReference type="EMBL" id="QVPD01000004">
    <property type="protein sequence ID" value="RFP61257.1"/>
    <property type="molecule type" value="Genomic_DNA"/>
</dbReference>
<dbReference type="Pfam" id="PF00393">
    <property type="entry name" value="6PGD"/>
    <property type="match status" value="1"/>
</dbReference>